<protein>
    <submittedName>
        <fullName evidence="2">Alanine acetyltransferase</fullName>
    </submittedName>
    <submittedName>
        <fullName evidence="3">Protein N-acetyltransferase, RimJ/RimL family</fullName>
    </submittedName>
</protein>
<comment type="caution">
    <text evidence="2">The sequence shown here is derived from an EMBL/GenBank/DDBJ whole genome shotgun (WGS) entry which is preliminary data.</text>
</comment>
<keyword evidence="4" id="KW-1185">Reference proteome</keyword>
<accession>A0A511TG65</accession>
<evidence type="ECO:0000313" key="4">
    <source>
        <dbReference type="Proteomes" id="UP000183760"/>
    </source>
</evidence>
<dbReference type="InterPro" id="IPR000182">
    <property type="entry name" value="GNAT_dom"/>
</dbReference>
<evidence type="ECO:0000313" key="3">
    <source>
        <dbReference type="EMBL" id="SET74974.1"/>
    </source>
</evidence>
<evidence type="ECO:0000259" key="1">
    <source>
        <dbReference type="PROSITE" id="PS51186"/>
    </source>
</evidence>
<proteinExistence type="predicted"/>
<dbReference type="Pfam" id="PF13302">
    <property type="entry name" value="Acetyltransf_3"/>
    <property type="match status" value="1"/>
</dbReference>
<reference evidence="3 4" key="1">
    <citation type="submission" date="2016-10" db="EMBL/GenBank/DDBJ databases">
        <authorList>
            <person name="Varghese N."/>
            <person name="Submissions S."/>
        </authorList>
    </citation>
    <scope>NUCLEOTIDE SEQUENCE [LARGE SCALE GENOMIC DNA]</scope>
    <source>
        <strain evidence="3 4">DSM 16525</strain>
    </source>
</reference>
<sequence>MKVVETERLVLRRVTHEDAAFILGMLNEPAWLRFIGDRGVRTLEGAHDYITNVPLTQYAQLGYGLYLVEGRQDGMPMGLCGLLKRDSLEHPDIGFAFKPAYWSQGYAREAAEAVLRHAREDHGIARVAAIVSKDNVSSIKLLEKMGLRFERHMRLPGATEEISLYLTAP</sequence>
<dbReference type="InterPro" id="IPR051531">
    <property type="entry name" value="N-acetyltransferase"/>
</dbReference>
<dbReference type="AlphaFoldDB" id="A0A511TG65"/>
<dbReference type="SUPFAM" id="SSF55729">
    <property type="entry name" value="Acyl-CoA N-acyltransferases (Nat)"/>
    <property type="match status" value="1"/>
</dbReference>
<dbReference type="PROSITE" id="PS51186">
    <property type="entry name" value="GNAT"/>
    <property type="match status" value="1"/>
</dbReference>
<feature type="domain" description="N-acetyltransferase" evidence="1">
    <location>
        <begin position="9"/>
        <end position="169"/>
    </location>
</feature>
<evidence type="ECO:0000313" key="2">
    <source>
        <dbReference type="EMBL" id="GEN12372.1"/>
    </source>
</evidence>
<name>A0A511TG65_MYXFU</name>
<reference evidence="2 5" key="2">
    <citation type="submission" date="2019-07" db="EMBL/GenBank/DDBJ databases">
        <title>Whole genome shotgun sequence of Myxococcus fulvus NBRC 100333.</title>
        <authorList>
            <person name="Hosoyama A."/>
            <person name="Uohara A."/>
            <person name="Ohji S."/>
            <person name="Ichikawa N."/>
        </authorList>
    </citation>
    <scope>NUCLEOTIDE SEQUENCE [LARGE SCALE GENOMIC DNA]</scope>
    <source>
        <strain evidence="2 5">NBRC 100333</strain>
    </source>
</reference>
<dbReference type="OrthoDB" id="6293260at2"/>
<keyword evidence="2" id="KW-0808">Transferase</keyword>
<dbReference type="Proteomes" id="UP000321514">
    <property type="component" value="Unassembled WGS sequence"/>
</dbReference>
<evidence type="ECO:0000313" key="5">
    <source>
        <dbReference type="Proteomes" id="UP000321514"/>
    </source>
</evidence>
<dbReference type="EMBL" id="FOIB01000003">
    <property type="protein sequence ID" value="SET74974.1"/>
    <property type="molecule type" value="Genomic_DNA"/>
</dbReference>
<dbReference type="Proteomes" id="UP000183760">
    <property type="component" value="Unassembled WGS sequence"/>
</dbReference>
<dbReference type="GO" id="GO:0016747">
    <property type="term" value="F:acyltransferase activity, transferring groups other than amino-acyl groups"/>
    <property type="evidence" value="ECO:0007669"/>
    <property type="project" value="InterPro"/>
</dbReference>
<organism evidence="2 5">
    <name type="scientific">Myxococcus fulvus</name>
    <dbReference type="NCBI Taxonomy" id="33"/>
    <lineage>
        <taxon>Bacteria</taxon>
        <taxon>Pseudomonadati</taxon>
        <taxon>Myxococcota</taxon>
        <taxon>Myxococcia</taxon>
        <taxon>Myxococcales</taxon>
        <taxon>Cystobacterineae</taxon>
        <taxon>Myxococcaceae</taxon>
        <taxon>Myxococcus</taxon>
    </lineage>
</organism>
<gene>
    <name evidence="2" type="ORF">MFU01_74090</name>
    <name evidence="3" type="ORF">SAMN05443572_10354</name>
</gene>
<dbReference type="STRING" id="1334629.MFUL124B02_24905"/>
<dbReference type="RefSeq" id="WP_074951716.1">
    <property type="nucleotide sequence ID" value="NZ_BJXR01000060.1"/>
</dbReference>
<dbReference type="Gene3D" id="3.40.630.30">
    <property type="match status" value="1"/>
</dbReference>
<dbReference type="EMBL" id="BJXR01000060">
    <property type="protein sequence ID" value="GEN12372.1"/>
    <property type="molecule type" value="Genomic_DNA"/>
</dbReference>
<dbReference type="PANTHER" id="PTHR43792">
    <property type="entry name" value="GNAT FAMILY, PUTATIVE (AFU_ORTHOLOGUE AFUA_3G00765)-RELATED-RELATED"/>
    <property type="match status" value="1"/>
</dbReference>
<dbReference type="InterPro" id="IPR016181">
    <property type="entry name" value="Acyl_CoA_acyltransferase"/>
</dbReference>
<dbReference type="PANTHER" id="PTHR43792:SF1">
    <property type="entry name" value="N-ACETYLTRANSFERASE DOMAIN-CONTAINING PROTEIN"/>
    <property type="match status" value="1"/>
</dbReference>